<keyword evidence="2" id="KW-1185">Reference proteome</keyword>
<evidence type="ECO:0000313" key="2">
    <source>
        <dbReference type="Proteomes" id="UP000245618"/>
    </source>
</evidence>
<protein>
    <submittedName>
        <fullName evidence="1">Uncharacterized protein</fullName>
    </submittedName>
</protein>
<dbReference type="EMBL" id="QCZH01000017">
    <property type="protein sequence ID" value="PWA07966.1"/>
    <property type="molecule type" value="Genomic_DNA"/>
</dbReference>
<dbReference type="RefSeq" id="WP_116764050.1">
    <property type="nucleotide sequence ID" value="NZ_QCZH01000017.1"/>
</dbReference>
<name>A0A2U1JRY0_9FLAO</name>
<reference evidence="1 2" key="1">
    <citation type="submission" date="2018-04" db="EMBL/GenBank/DDBJ databases">
        <title>Flavobacterium sp. nov., isolated from glacier ice.</title>
        <authorList>
            <person name="Liu Q."/>
            <person name="Xin Y.-H."/>
        </authorList>
    </citation>
    <scope>NUCLEOTIDE SEQUENCE [LARGE SCALE GENOMIC DNA]</scope>
    <source>
        <strain evidence="1 2">LB2P30</strain>
    </source>
</reference>
<evidence type="ECO:0000313" key="1">
    <source>
        <dbReference type="EMBL" id="PWA07966.1"/>
    </source>
</evidence>
<accession>A0A2U1JRY0</accession>
<organism evidence="1 2">
    <name type="scientific">Flavobacterium laiguense</name>
    <dbReference type="NCBI Taxonomy" id="2169409"/>
    <lineage>
        <taxon>Bacteria</taxon>
        <taxon>Pseudomonadati</taxon>
        <taxon>Bacteroidota</taxon>
        <taxon>Flavobacteriia</taxon>
        <taxon>Flavobacteriales</taxon>
        <taxon>Flavobacteriaceae</taxon>
        <taxon>Flavobacterium</taxon>
    </lineage>
</organism>
<dbReference type="AlphaFoldDB" id="A0A2U1JRY0"/>
<proteinExistence type="predicted"/>
<comment type="caution">
    <text evidence="1">The sequence shown here is derived from an EMBL/GenBank/DDBJ whole genome shotgun (WGS) entry which is preliminary data.</text>
</comment>
<gene>
    <name evidence="1" type="ORF">DB891_13225</name>
</gene>
<dbReference type="Proteomes" id="UP000245618">
    <property type="component" value="Unassembled WGS sequence"/>
</dbReference>
<sequence>MKTITYITSKVELLKNTILRAIKGEPFNPKKELDHPRFDVDENFDLKAKKGKNSLLFHMYSKENGTLFI</sequence>
<dbReference type="OrthoDB" id="1371248at2"/>